<dbReference type="InterPro" id="IPR011495">
    <property type="entry name" value="Sig_transdc_His_kin_sub2_dim/P"/>
</dbReference>
<dbReference type="EMBL" id="JAZHYN010000004">
    <property type="protein sequence ID" value="MEF3365390.1"/>
    <property type="molecule type" value="Genomic_DNA"/>
</dbReference>
<keyword evidence="9" id="KW-0067">ATP-binding</keyword>
<dbReference type="Proteomes" id="UP001350748">
    <property type="component" value="Unassembled WGS sequence"/>
</dbReference>
<evidence type="ECO:0000313" key="18">
    <source>
        <dbReference type="Proteomes" id="UP001350748"/>
    </source>
</evidence>
<protein>
    <recommendedName>
        <fullName evidence="3">histidine kinase</fullName>
        <ecNumber evidence="3">2.7.13.3</ecNumber>
    </recommendedName>
</protein>
<dbReference type="InterPro" id="IPR025201">
    <property type="entry name" value="KdpD_TM"/>
</dbReference>
<evidence type="ECO:0000256" key="6">
    <source>
        <dbReference type="ARBA" id="ARBA00022692"/>
    </source>
</evidence>
<dbReference type="InterPro" id="IPR038318">
    <property type="entry name" value="KdpD_sf"/>
</dbReference>
<feature type="transmembrane region" description="Helical" evidence="13">
    <location>
        <begin position="49"/>
        <end position="78"/>
    </location>
</feature>
<dbReference type="SUPFAM" id="SSF55874">
    <property type="entry name" value="ATPase domain of HSP90 chaperone/DNA topoisomerase II/histidine kinase"/>
    <property type="match status" value="1"/>
</dbReference>
<comment type="catalytic activity">
    <reaction evidence="1">
        <text>ATP + protein L-histidine = ADP + protein N-phospho-L-histidine.</text>
        <dbReference type="EC" id="2.7.13.3"/>
    </reaction>
</comment>
<evidence type="ECO:0000259" key="16">
    <source>
        <dbReference type="Pfam" id="PF13493"/>
    </source>
</evidence>
<feature type="domain" description="Signal transduction histidine kinase subgroup 2 dimerisation and phosphoacceptor" evidence="15">
    <location>
        <begin position="136"/>
        <end position="190"/>
    </location>
</feature>
<dbReference type="InterPro" id="IPR036890">
    <property type="entry name" value="HATPase_C_sf"/>
</dbReference>
<keyword evidence="12 13" id="KW-0472">Membrane</keyword>
<keyword evidence="4" id="KW-0597">Phosphoprotein</keyword>
<evidence type="ECO:0000256" key="5">
    <source>
        <dbReference type="ARBA" id="ARBA00022679"/>
    </source>
</evidence>
<dbReference type="Pfam" id="PF02518">
    <property type="entry name" value="HATPase_c"/>
    <property type="match status" value="1"/>
</dbReference>
<evidence type="ECO:0000256" key="13">
    <source>
        <dbReference type="SAM" id="Phobius"/>
    </source>
</evidence>
<evidence type="ECO:0000259" key="15">
    <source>
        <dbReference type="Pfam" id="PF07568"/>
    </source>
</evidence>
<comment type="caution">
    <text evidence="17">The sequence shown here is derived from an EMBL/GenBank/DDBJ whole genome shotgun (WGS) entry which is preliminary data.</text>
</comment>
<organism evidence="17 18">
    <name type="scientific">Methylocystis borbori</name>
    <dbReference type="NCBI Taxonomy" id="3118750"/>
    <lineage>
        <taxon>Bacteria</taxon>
        <taxon>Pseudomonadati</taxon>
        <taxon>Pseudomonadota</taxon>
        <taxon>Alphaproteobacteria</taxon>
        <taxon>Hyphomicrobiales</taxon>
        <taxon>Methylocystaceae</taxon>
        <taxon>Methylocystis</taxon>
    </lineage>
</organism>
<gene>
    <name evidence="17" type="ORF">V3H18_02460</name>
</gene>
<dbReference type="Pfam" id="PF13493">
    <property type="entry name" value="DUF4118"/>
    <property type="match status" value="1"/>
</dbReference>
<comment type="subcellular location">
    <subcellularLocation>
        <location evidence="2">Membrane</location>
        <topology evidence="2">Multi-pass membrane protein</topology>
    </subcellularLocation>
</comment>
<keyword evidence="18" id="KW-1185">Reference proteome</keyword>
<dbReference type="InterPro" id="IPR003594">
    <property type="entry name" value="HATPase_dom"/>
</dbReference>
<proteinExistence type="predicted"/>
<dbReference type="GO" id="GO:0016301">
    <property type="term" value="F:kinase activity"/>
    <property type="evidence" value="ECO:0007669"/>
    <property type="project" value="UniProtKB-KW"/>
</dbReference>
<keyword evidence="7" id="KW-0547">Nucleotide-binding</keyword>
<feature type="domain" description="Histidine kinase/HSP90-like ATPase" evidence="14">
    <location>
        <begin position="232"/>
        <end position="323"/>
    </location>
</feature>
<keyword evidence="5" id="KW-0808">Transferase</keyword>
<keyword evidence="10 13" id="KW-1133">Transmembrane helix</keyword>
<dbReference type="RefSeq" id="WP_332080295.1">
    <property type="nucleotide sequence ID" value="NZ_JAZHYN010000004.1"/>
</dbReference>
<accession>A0ABU7XDV4</accession>
<dbReference type="Pfam" id="PF07568">
    <property type="entry name" value="HisKA_2"/>
    <property type="match status" value="1"/>
</dbReference>
<evidence type="ECO:0000256" key="10">
    <source>
        <dbReference type="ARBA" id="ARBA00022989"/>
    </source>
</evidence>
<evidence type="ECO:0000256" key="12">
    <source>
        <dbReference type="ARBA" id="ARBA00023136"/>
    </source>
</evidence>
<evidence type="ECO:0000256" key="1">
    <source>
        <dbReference type="ARBA" id="ARBA00000085"/>
    </source>
</evidence>
<sequence length="325" mass="35466">MAWAGKIARISNQKTGLTAWAATLALFALSLAIRFAFSPVFEGIKFLTFYPAVAAAGLLYGWPHGLVVLLLSTLAAWYWFMEPFDSFALNRSTTIAQLLGFIFVAGFILVLVAALRGAVHRLEYAKKVQETLFQDLQHRVANNLQLVVSLLRIAQRNLQDPIRAAETLDQAEARIMAMSQLHRHLNDGTAFANGLEPALREMLQNSFKDLPVTVRLELEGAGDLSIEQMTAVALLVNEAAMNSVKYAFSRGLGSVFSVTLCQNPGRGQLRLLIEDDGPGIVSLNDSKEQPSLGMKIMEAFATQLGGALEIIPGGGTRLSVEIHTR</sequence>
<evidence type="ECO:0000259" key="14">
    <source>
        <dbReference type="Pfam" id="PF02518"/>
    </source>
</evidence>
<dbReference type="EC" id="2.7.13.3" evidence="3"/>
<evidence type="ECO:0000256" key="2">
    <source>
        <dbReference type="ARBA" id="ARBA00004141"/>
    </source>
</evidence>
<evidence type="ECO:0000256" key="3">
    <source>
        <dbReference type="ARBA" id="ARBA00012438"/>
    </source>
</evidence>
<evidence type="ECO:0000256" key="7">
    <source>
        <dbReference type="ARBA" id="ARBA00022741"/>
    </source>
</evidence>
<dbReference type="PANTHER" id="PTHR41523">
    <property type="entry name" value="TWO-COMPONENT SYSTEM SENSOR PROTEIN"/>
    <property type="match status" value="1"/>
</dbReference>
<evidence type="ECO:0000256" key="9">
    <source>
        <dbReference type="ARBA" id="ARBA00022840"/>
    </source>
</evidence>
<evidence type="ECO:0000256" key="8">
    <source>
        <dbReference type="ARBA" id="ARBA00022777"/>
    </source>
</evidence>
<feature type="transmembrane region" description="Helical" evidence="13">
    <location>
        <begin position="17"/>
        <end position="37"/>
    </location>
</feature>
<dbReference type="Gene3D" id="3.30.565.10">
    <property type="entry name" value="Histidine kinase-like ATPase, C-terminal domain"/>
    <property type="match status" value="1"/>
</dbReference>
<keyword evidence="6 13" id="KW-0812">Transmembrane</keyword>
<keyword evidence="11" id="KW-0902">Two-component regulatory system</keyword>
<reference evidence="17 18" key="1">
    <citation type="submission" date="2024-02" db="EMBL/GenBank/DDBJ databases">
        <authorList>
            <person name="Grouzdev D."/>
        </authorList>
    </citation>
    <scope>NUCLEOTIDE SEQUENCE [LARGE SCALE GENOMIC DNA]</scope>
    <source>
        <strain evidence="17 18">9N</strain>
    </source>
</reference>
<feature type="transmembrane region" description="Helical" evidence="13">
    <location>
        <begin position="98"/>
        <end position="119"/>
    </location>
</feature>
<feature type="domain" description="Sensor protein KdpD transmembrane" evidence="16">
    <location>
        <begin position="20"/>
        <end position="119"/>
    </location>
</feature>
<dbReference type="PANTHER" id="PTHR41523:SF8">
    <property type="entry name" value="ETHYLENE RESPONSE SENSOR PROTEIN"/>
    <property type="match status" value="1"/>
</dbReference>
<keyword evidence="8 17" id="KW-0418">Kinase</keyword>
<name>A0ABU7XDV4_9HYPH</name>
<dbReference type="Gene3D" id="1.20.120.620">
    <property type="entry name" value="Backbone structure of the membrane domain of e. Coli histidine kinase receptor kdpd"/>
    <property type="match status" value="1"/>
</dbReference>
<evidence type="ECO:0000256" key="11">
    <source>
        <dbReference type="ARBA" id="ARBA00023012"/>
    </source>
</evidence>
<evidence type="ECO:0000313" key="17">
    <source>
        <dbReference type="EMBL" id="MEF3365390.1"/>
    </source>
</evidence>
<evidence type="ECO:0000256" key="4">
    <source>
        <dbReference type="ARBA" id="ARBA00022553"/>
    </source>
</evidence>